<dbReference type="Proteomes" id="UP001162156">
    <property type="component" value="Unassembled WGS sequence"/>
</dbReference>
<comment type="caution">
    <text evidence="2">The sequence shown here is derived from an EMBL/GenBank/DDBJ whole genome shotgun (WGS) entry which is preliminary data.</text>
</comment>
<reference evidence="2" key="1">
    <citation type="journal article" date="2023" name="Insect Mol. Biol.">
        <title>Genome sequencing provides insights into the evolution of gene families encoding plant cell wall-degrading enzymes in longhorned beetles.</title>
        <authorList>
            <person name="Shin N.R."/>
            <person name="Okamura Y."/>
            <person name="Kirsch R."/>
            <person name="Pauchet Y."/>
        </authorList>
    </citation>
    <scope>NUCLEOTIDE SEQUENCE</scope>
    <source>
        <strain evidence="2">RBIC_L_NR</strain>
    </source>
</reference>
<organism evidence="2 3">
    <name type="scientific">Rhamnusium bicolor</name>
    <dbReference type="NCBI Taxonomy" id="1586634"/>
    <lineage>
        <taxon>Eukaryota</taxon>
        <taxon>Metazoa</taxon>
        <taxon>Ecdysozoa</taxon>
        <taxon>Arthropoda</taxon>
        <taxon>Hexapoda</taxon>
        <taxon>Insecta</taxon>
        <taxon>Pterygota</taxon>
        <taxon>Neoptera</taxon>
        <taxon>Endopterygota</taxon>
        <taxon>Coleoptera</taxon>
        <taxon>Polyphaga</taxon>
        <taxon>Cucujiformia</taxon>
        <taxon>Chrysomeloidea</taxon>
        <taxon>Cerambycidae</taxon>
        <taxon>Lepturinae</taxon>
        <taxon>Rhagiini</taxon>
        <taxon>Rhamnusium</taxon>
    </lineage>
</organism>
<sequence>MACKSAISYHLSVTRVATQKDIQQNQQCVCCPEAVVRTIVTMLNFKLLKSPSFLLLTLSGFFTMLGIYCPFIFIAQRAEDMKITKEWSTLLITAIGISNTIGRITCGVTSCFPKMDSLVISYVTMFITGGIIIISNYLHTLNGQMTFAILFGFNIG</sequence>
<dbReference type="PANTHER" id="PTHR11360:SF238">
    <property type="entry name" value="SD10469P"/>
    <property type="match status" value="1"/>
</dbReference>
<dbReference type="PANTHER" id="PTHR11360">
    <property type="entry name" value="MONOCARBOXYLATE TRANSPORTER"/>
    <property type="match status" value="1"/>
</dbReference>
<keyword evidence="3" id="KW-1185">Reference proteome</keyword>
<dbReference type="SUPFAM" id="SSF103473">
    <property type="entry name" value="MFS general substrate transporter"/>
    <property type="match status" value="1"/>
</dbReference>
<evidence type="ECO:0000313" key="3">
    <source>
        <dbReference type="Proteomes" id="UP001162156"/>
    </source>
</evidence>
<keyword evidence="1" id="KW-0472">Membrane</keyword>
<dbReference type="EMBL" id="JANEYF010000490">
    <property type="protein sequence ID" value="KAJ8969656.1"/>
    <property type="molecule type" value="Genomic_DNA"/>
</dbReference>
<feature type="transmembrane region" description="Helical" evidence="1">
    <location>
        <begin position="117"/>
        <end position="138"/>
    </location>
</feature>
<gene>
    <name evidence="2" type="ORF">NQ314_001658</name>
</gene>
<keyword evidence="1" id="KW-0812">Transmembrane</keyword>
<dbReference type="InterPro" id="IPR036259">
    <property type="entry name" value="MFS_trans_sf"/>
</dbReference>
<name>A0AAV8ZRS5_9CUCU</name>
<feature type="transmembrane region" description="Helical" evidence="1">
    <location>
        <begin position="87"/>
        <end position="105"/>
    </location>
</feature>
<dbReference type="InterPro" id="IPR050327">
    <property type="entry name" value="Proton-linked_MCT"/>
</dbReference>
<evidence type="ECO:0000256" key="1">
    <source>
        <dbReference type="SAM" id="Phobius"/>
    </source>
</evidence>
<evidence type="ECO:0000313" key="2">
    <source>
        <dbReference type="EMBL" id="KAJ8969656.1"/>
    </source>
</evidence>
<dbReference type="GO" id="GO:0008028">
    <property type="term" value="F:monocarboxylic acid transmembrane transporter activity"/>
    <property type="evidence" value="ECO:0007669"/>
    <property type="project" value="TreeGrafter"/>
</dbReference>
<proteinExistence type="predicted"/>
<accession>A0AAV8ZRS5</accession>
<dbReference type="AlphaFoldDB" id="A0AAV8ZRS5"/>
<protein>
    <submittedName>
        <fullName evidence="2">Uncharacterized protein</fullName>
    </submittedName>
</protein>
<keyword evidence="1" id="KW-1133">Transmembrane helix</keyword>
<feature type="transmembrane region" description="Helical" evidence="1">
    <location>
        <begin position="53"/>
        <end position="75"/>
    </location>
</feature>